<name>A0A1J1IE15_9DIPT</name>
<dbReference type="InterPro" id="IPR000195">
    <property type="entry name" value="Rab-GAP-TBC_dom"/>
</dbReference>
<dbReference type="PANTHER" id="PTHR47219:SF10">
    <property type="entry name" value="GROWTH HORMONE-REGULATED TBC PROTEIN 1"/>
    <property type="match status" value="1"/>
</dbReference>
<sequence>MNDKTNKQIMSNVDEYGFEKTKEENEIKSKYYEVLTKRSLRWNKVFPGQIIAGRRLNRFIRKGIPLNLRKKIWMKISGAQRAFEHNMNLYQHLLKSQYQKEIVEVVKIDIPRTFPENIYFETHHRALFNVLVAFAHQNKSIGYCQGLNYIGGLILIVTKDENATFWLLKHLIENVASEYHTKTMFGLQRDIFVITEIIKMREPLINEKINEIGLPWAVILTKWLICLFAEVLPVETVLRIWDVMFAEGYKVIFRTAIAIILILKEDIMKTSDITELNELFRNVFTDPRMVNCHSFLQFMFTIKLRRRDIEDLRIRYSQ</sequence>
<dbReference type="STRING" id="568069.A0A1J1IE15"/>
<dbReference type="InterPro" id="IPR050302">
    <property type="entry name" value="Rab_GAP_TBC_domain"/>
</dbReference>
<protein>
    <submittedName>
        <fullName evidence="4">CLUMA_CG011175, isoform A</fullName>
    </submittedName>
</protein>
<organism evidence="4 5">
    <name type="scientific">Clunio marinus</name>
    <dbReference type="NCBI Taxonomy" id="568069"/>
    <lineage>
        <taxon>Eukaryota</taxon>
        <taxon>Metazoa</taxon>
        <taxon>Ecdysozoa</taxon>
        <taxon>Arthropoda</taxon>
        <taxon>Hexapoda</taxon>
        <taxon>Insecta</taxon>
        <taxon>Pterygota</taxon>
        <taxon>Neoptera</taxon>
        <taxon>Endopterygota</taxon>
        <taxon>Diptera</taxon>
        <taxon>Nematocera</taxon>
        <taxon>Chironomoidea</taxon>
        <taxon>Chironomidae</taxon>
        <taxon>Clunio</taxon>
    </lineage>
</organism>
<evidence type="ECO:0000313" key="5">
    <source>
        <dbReference type="Proteomes" id="UP000183832"/>
    </source>
</evidence>
<proteinExistence type="predicted"/>
<keyword evidence="5" id="KW-1185">Reference proteome</keyword>
<keyword evidence="1" id="KW-0343">GTPase activation</keyword>
<dbReference type="FunFam" id="1.10.8.270:FF:000016">
    <property type="entry name" value="TBC1 domain family member 2A"/>
    <property type="match status" value="1"/>
</dbReference>
<dbReference type="PANTHER" id="PTHR47219">
    <property type="entry name" value="RAB GTPASE-ACTIVATING PROTEIN 1-LIKE"/>
    <property type="match status" value="1"/>
</dbReference>
<evidence type="ECO:0000313" key="4">
    <source>
        <dbReference type="EMBL" id="CRK97796.1"/>
    </source>
</evidence>
<dbReference type="InterPro" id="IPR035969">
    <property type="entry name" value="Rab-GAP_TBC_sf"/>
</dbReference>
<evidence type="ECO:0000256" key="1">
    <source>
        <dbReference type="ARBA" id="ARBA00022468"/>
    </source>
</evidence>
<dbReference type="OrthoDB" id="294251at2759"/>
<gene>
    <name evidence="4" type="ORF">CLUMA_CG011175</name>
</gene>
<dbReference type="Proteomes" id="UP000183832">
    <property type="component" value="Unassembled WGS sequence"/>
</dbReference>
<dbReference type="Pfam" id="PF00566">
    <property type="entry name" value="RabGAP-TBC"/>
    <property type="match status" value="1"/>
</dbReference>
<dbReference type="PROSITE" id="PS50086">
    <property type="entry name" value="TBC_RABGAP"/>
    <property type="match status" value="1"/>
</dbReference>
<dbReference type="EMBL" id="CVRI01000047">
    <property type="protein sequence ID" value="CRK97796.1"/>
    <property type="molecule type" value="Genomic_DNA"/>
</dbReference>
<feature type="domain" description="Rab-GAP TBC" evidence="3">
    <location>
        <begin position="63"/>
        <end position="248"/>
    </location>
</feature>
<evidence type="ECO:0000256" key="2">
    <source>
        <dbReference type="ARBA" id="ARBA00043879"/>
    </source>
</evidence>
<reference evidence="4 5" key="1">
    <citation type="submission" date="2015-04" db="EMBL/GenBank/DDBJ databases">
        <authorList>
            <person name="Syromyatnikov M.Y."/>
            <person name="Popov V.N."/>
        </authorList>
    </citation>
    <scope>NUCLEOTIDE SEQUENCE [LARGE SCALE GENOMIC DNA]</scope>
</reference>
<dbReference type="Gene3D" id="1.10.8.270">
    <property type="entry name" value="putative rabgap domain of human tbc1 domain family member 14 like domains"/>
    <property type="match status" value="1"/>
</dbReference>
<dbReference type="GO" id="GO:0005096">
    <property type="term" value="F:GTPase activator activity"/>
    <property type="evidence" value="ECO:0007669"/>
    <property type="project" value="UniProtKB-KW"/>
</dbReference>
<evidence type="ECO:0000259" key="3">
    <source>
        <dbReference type="PROSITE" id="PS50086"/>
    </source>
</evidence>
<dbReference type="Gene3D" id="1.10.472.80">
    <property type="entry name" value="Ypt/Rab-GAP domain of gyp1p, domain 3"/>
    <property type="match status" value="1"/>
</dbReference>
<dbReference type="GO" id="GO:0031267">
    <property type="term" value="F:small GTPase binding"/>
    <property type="evidence" value="ECO:0007669"/>
    <property type="project" value="TreeGrafter"/>
</dbReference>
<dbReference type="SUPFAM" id="SSF47923">
    <property type="entry name" value="Ypt/Rab-GAP domain of gyp1p"/>
    <property type="match status" value="2"/>
</dbReference>
<dbReference type="AlphaFoldDB" id="A0A1J1IE15"/>
<comment type="function">
    <text evidence="2">May act as a GTPase-activating protein for Rab family protein(s).</text>
</comment>
<dbReference type="SMART" id="SM00164">
    <property type="entry name" value="TBC"/>
    <property type="match status" value="1"/>
</dbReference>
<accession>A0A1J1IE15</accession>